<accession>A0A1L3INV9</accession>
<dbReference type="Gene3D" id="1.25.40.20">
    <property type="entry name" value="Ankyrin repeat-containing domain"/>
    <property type="match status" value="2"/>
</dbReference>
<reference evidence="15" key="1">
    <citation type="submission" date="2016-04" db="EMBL/GenBank/DDBJ databases">
        <title>Ion channel discovery via a de novo neural transcriptome of the American lobster (Homarus americanus) and Jonah crab (Cancer borealis).</title>
        <authorList>
            <person name="Schulz D.J."/>
            <person name="Marder E."/>
            <person name="Northcutt A.J."/>
        </authorList>
    </citation>
    <scope>NUCLEOTIDE SEQUENCE</scope>
</reference>
<dbReference type="PANTHER" id="PTHR47143">
    <property type="entry name" value="TRANSIENT RECEPTOR POTENTIAL CATION CHANNEL PROTEIN PAINLESS"/>
    <property type="match status" value="1"/>
</dbReference>
<evidence type="ECO:0000256" key="7">
    <source>
        <dbReference type="ARBA" id="ARBA00023043"/>
    </source>
</evidence>
<feature type="domain" description="Ion transport" evidence="14">
    <location>
        <begin position="299"/>
        <end position="535"/>
    </location>
</feature>
<keyword evidence="6 13" id="KW-1133">Transmembrane helix</keyword>
<keyword evidence="8" id="KW-0406">Ion transport</keyword>
<dbReference type="GO" id="GO:0005216">
    <property type="term" value="F:monoatomic ion channel activity"/>
    <property type="evidence" value="ECO:0007669"/>
    <property type="project" value="InterPro"/>
</dbReference>
<keyword evidence="10" id="KW-0325">Glycoprotein</keyword>
<dbReference type="Pfam" id="PF12796">
    <property type="entry name" value="Ank_2"/>
    <property type="match status" value="2"/>
</dbReference>
<evidence type="ECO:0000313" key="17">
    <source>
        <dbReference type="Proteomes" id="UP000747542"/>
    </source>
</evidence>
<feature type="repeat" description="ANK" evidence="12">
    <location>
        <begin position="141"/>
        <end position="173"/>
    </location>
</feature>
<keyword evidence="15" id="KW-0675">Receptor</keyword>
<keyword evidence="5" id="KW-0677">Repeat</keyword>
<protein>
    <submittedName>
        <fullName evidence="15">Transient receptor potential cation channel pyrexia</fullName>
    </submittedName>
    <submittedName>
        <fullName evidence="16">Transient receptor potential channel pyrexia-like 5</fullName>
    </submittedName>
</protein>
<evidence type="ECO:0000256" key="4">
    <source>
        <dbReference type="ARBA" id="ARBA00022692"/>
    </source>
</evidence>
<keyword evidence="3" id="KW-0716">Sensory transduction</keyword>
<evidence type="ECO:0000256" key="1">
    <source>
        <dbReference type="ARBA" id="ARBA00004141"/>
    </source>
</evidence>
<dbReference type="GO" id="GO:0034703">
    <property type="term" value="C:cation channel complex"/>
    <property type="evidence" value="ECO:0007669"/>
    <property type="project" value="UniProtKB-ARBA"/>
</dbReference>
<dbReference type="Proteomes" id="UP000747542">
    <property type="component" value="Unassembled WGS sequence"/>
</dbReference>
<evidence type="ECO:0000256" key="5">
    <source>
        <dbReference type="ARBA" id="ARBA00022737"/>
    </source>
</evidence>
<feature type="repeat" description="ANK" evidence="12">
    <location>
        <begin position="72"/>
        <end position="104"/>
    </location>
</feature>
<dbReference type="PROSITE" id="PS50297">
    <property type="entry name" value="ANK_REP_REGION"/>
    <property type="match status" value="3"/>
</dbReference>
<dbReference type="AlphaFoldDB" id="A0A1L3INV9"/>
<dbReference type="OrthoDB" id="6355524at2759"/>
<feature type="transmembrane region" description="Helical" evidence="13">
    <location>
        <begin position="295"/>
        <end position="315"/>
    </location>
</feature>
<dbReference type="PANTHER" id="PTHR47143:SF1">
    <property type="entry name" value="ION_TRANS DOMAIN-CONTAINING PROTEIN"/>
    <property type="match status" value="1"/>
</dbReference>
<feature type="repeat" description="ANK" evidence="12">
    <location>
        <begin position="105"/>
        <end position="140"/>
    </location>
</feature>
<evidence type="ECO:0000256" key="8">
    <source>
        <dbReference type="ARBA" id="ARBA00023065"/>
    </source>
</evidence>
<feature type="transmembrane region" description="Helical" evidence="13">
    <location>
        <begin position="441"/>
        <end position="460"/>
    </location>
</feature>
<evidence type="ECO:0000256" key="13">
    <source>
        <dbReference type="SAM" id="Phobius"/>
    </source>
</evidence>
<keyword evidence="2" id="KW-0813">Transport</keyword>
<evidence type="ECO:0000256" key="9">
    <source>
        <dbReference type="ARBA" id="ARBA00023136"/>
    </source>
</evidence>
<keyword evidence="11" id="KW-0407">Ion channel</keyword>
<organism evidence="15">
    <name type="scientific">Homarus americanus</name>
    <name type="common">American lobster</name>
    <dbReference type="NCBI Taxonomy" id="6706"/>
    <lineage>
        <taxon>Eukaryota</taxon>
        <taxon>Metazoa</taxon>
        <taxon>Ecdysozoa</taxon>
        <taxon>Arthropoda</taxon>
        <taxon>Crustacea</taxon>
        <taxon>Multicrustacea</taxon>
        <taxon>Malacostraca</taxon>
        <taxon>Eumalacostraca</taxon>
        <taxon>Eucarida</taxon>
        <taxon>Decapoda</taxon>
        <taxon>Pleocyemata</taxon>
        <taxon>Astacidea</taxon>
        <taxon>Nephropoidea</taxon>
        <taxon>Nephropidae</taxon>
        <taxon>Homarus</taxon>
    </lineage>
</organism>
<feature type="transmembrane region" description="Helical" evidence="13">
    <location>
        <begin position="407"/>
        <end position="429"/>
    </location>
</feature>
<keyword evidence="4 13" id="KW-0812">Transmembrane</keyword>
<dbReference type="InterPro" id="IPR002110">
    <property type="entry name" value="Ankyrin_rpt"/>
</dbReference>
<sequence>MAGPTPIREDLENALKEGHKARVASLIQNHSDLLTSKSLPWLHLAVSAPKNSSKLLRLLLKEGISADVTDSSGATALHLSAKKGQKRCLENLLEWKAKIECKDNLGRTPLHYAALCKHKGVVACIQVLLEAGAFLDASNKKGLAPLHVAAEVDNVTAARIFLHAGASQNMVDGRGRTPIHIASSIKMTEILVLAGADMTTEDAEGQTPLYKAISHFPSLVHTMLTSGVAVRGDPCDSQLGVYFNFNVICRPGNVEVKLLNALAHDDHFDRLKHPLCETFLHLKWLLIRTLFCIKWAMFAFVVFALTINVCLRVHLPLPQDCNTSTYTVWVNNKCSYIKTAAVLRWLSLLMMSAIVMRTLLQISVKKSLFLRRKDKWLEMVFIVCSIPLLVTEGRLEMWERQLGSFTLLLGWYGVTMMVGHIPSVGIYVQMFHAVALKMMKFSAVFLSLFVGFAVSFHLSFVEVVAFRTAWSSFIKTLVMMVGELDTAELFETSDSDQKIWVLPELIFIIFVLLITVIITNLLVGLAVQDIQELQKVAGVSRLAHTVEQEASFDYFLSSRLLECPFSANFLTWMKKRYSLLQQFPPIPLHEPSLKRLSSVWLSNQESEYKTFGHMDHYNVVIFPYDPTNPGRVYKYQQTTRKMVPTSYSLPSWIIRNTKKLIENNPNIGYRDADFIYGCDSDWDSSSDDSE</sequence>
<dbReference type="InterPro" id="IPR052076">
    <property type="entry name" value="TRP_cation_channel"/>
</dbReference>
<proteinExistence type="evidence at transcript level"/>
<evidence type="ECO:0000313" key="16">
    <source>
        <dbReference type="EMBL" id="KAG7154455.1"/>
    </source>
</evidence>
<evidence type="ECO:0000313" key="15">
    <source>
        <dbReference type="EMBL" id="APG53786.1"/>
    </source>
</evidence>
<gene>
    <name evidence="16" type="primary">pyx-L5</name>
    <name evidence="16" type="ORF">Hamer_G018196</name>
</gene>
<evidence type="ECO:0000256" key="2">
    <source>
        <dbReference type="ARBA" id="ARBA00022448"/>
    </source>
</evidence>
<dbReference type="SMART" id="SM00248">
    <property type="entry name" value="ANK"/>
    <property type="match status" value="6"/>
</dbReference>
<reference evidence="16" key="2">
    <citation type="journal article" date="2021" name="Sci. Adv.">
        <title>The American lobster genome reveals insights on longevity, neural, and immune adaptations.</title>
        <authorList>
            <person name="Polinski J.M."/>
            <person name="Zimin A.V."/>
            <person name="Clark K.F."/>
            <person name="Kohn A.B."/>
            <person name="Sadowski N."/>
            <person name="Timp W."/>
            <person name="Ptitsyn A."/>
            <person name="Khanna P."/>
            <person name="Romanova D.Y."/>
            <person name="Williams P."/>
            <person name="Greenwood S.J."/>
            <person name="Moroz L.L."/>
            <person name="Walt D.R."/>
            <person name="Bodnar A.G."/>
        </authorList>
    </citation>
    <scope>NUCLEOTIDE SEQUENCE</scope>
    <source>
        <strain evidence="16">GMGI-L3</strain>
    </source>
</reference>
<keyword evidence="7 12" id="KW-0040">ANK repeat</keyword>
<evidence type="ECO:0000259" key="14">
    <source>
        <dbReference type="Pfam" id="PF00520"/>
    </source>
</evidence>
<evidence type="ECO:0000256" key="11">
    <source>
        <dbReference type="ARBA" id="ARBA00023303"/>
    </source>
</evidence>
<comment type="subcellular location">
    <subcellularLocation>
        <location evidence="1">Membrane</location>
        <topology evidence="1">Multi-pass membrane protein</topology>
    </subcellularLocation>
</comment>
<dbReference type="SUPFAM" id="SSF48403">
    <property type="entry name" value="Ankyrin repeat"/>
    <property type="match status" value="1"/>
</dbReference>
<feature type="transmembrane region" description="Helical" evidence="13">
    <location>
        <begin position="505"/>
        <end position="527"/>
    </location>
</feature>
<evidence type="ECO:0000256" key="3">
    <source>
        <dbReference type="ARBA" id="ARBA00022606"/>
    </source>
</evidence>
<dbReference type="EMBL" id="JAHLQT010044460">
    <property type="protein sequence ID" value="KAG7154455.1"/>
    <property type="molecule type" value="Genomic_DNA"/>
</dbReference>
<name>A0A1L3INV9_HOMAM</name>
<dbReference type="Pfam" id="PF00520">
    <property type="entry name" value="Ion_trans"/>
    <property type="match status" value="1"/>
</dbReference>
<dbReference type="PROSITE" id="PS50088">
    <property type="entry name" value="ANK_REPEAT"/>
    <property type="match status" value="3"/>
</dbReference>
<evidence type="ECO:0000256" key="10">
    <source>
        <dbReference type="ARBA" id="ARBA00023180"/>
    </source>
</evidence>
<keyword evidence="9 13" id="KW-0472">Membrane</keyword>
<dbReference type="InterPro" id="IPR036770">
    <property type="entry name" value="Ankyrin_rpt-contain_sf"/>
</dbReference>
<evidence type="ECO:0000256" key="12">
    <source>
        <dbReference type="PROSITE-ProRule" id="PRU00023"/>
    </source>
</evidence>
<dbReference type="EMBL" id="KX037442">
    <property type="protein sequence ID" value="APG53786.1"/>
    <property type="molecule type" value="mRNA"/>
</dbReference>
<evidence type="ECO:0000256" key="6">
    <source>
        <dbReference type="ARBA" id="ARBA00022989"/>
    </source>
</evidence>
<dbReference type="InterPro" id="IPR005821">
    <property type="entry name" value="Ion_trans_dom"/>
</dbReference>
<feature type="transmembrane region" description="Helical" evidence="13">
    <location>
        <begin position="335"/>
        <end position="355"/>
    </location>
</feature>
<keyword evidence="17" id="KW-1185">Reference proteome</keyword>